<feature type="compositionally biased region" description="Low complexity" evidence="2">
    <location>
        <begin position="1217"/>
        <end position="1227"/>
    </location>
</feature>
<feature type="region of interest" description="Disordered" evidence="2">
    <location>
        <begin position="233"/>
        <end position="259"/>
    </location>
</feature>
<dbReference type="PROSITE" id="PS50294">
    <property type="entry name" value="WD_REPEATS_REGION"/>
    <property type="match status" value="1"/>
</dbReference>
<feature type="region of interest" description="Disordered" evidence="2">
    <location>
        <begin position="2485"/>
        <end position="2504"/>
    </location>
</feature>
<evidence type="ECO:0000256" key="2">
    <source>
        <dbReference type="SAM" id="MobiDB-lite"/>
    </source>
</evidence>
<dbReference type="InterPro" id="IPR001680">
    <property type="entry name" value="WD40_rpt"/>
</dbReference>
<dbReference type="GO" id="GO:0007035">
    <property type="term" value="P:vacuolar acidification"/>
    <property type="evidence" value="ECO:0000318"/>
    <property type="project" value="GO_Central"/>
</dbReference>
<proteinExistence type="predicted"/>
<feature type="compositionally biased region" description="Low complexity" evidence="2">
    <location>
        <begin position="1683"/>
        <end position="1692"/>
    </location>
</feature>
<dbReference type="Proteomes" id="UP000054558">
    <property type="component" value="Unassembled WGS sequence"/>
</dbReference>
<dbReference type="EMBL" id="DF236953">
    <property type="protein sequence ID" value="GAQ77824.1"/>
    <property type="molecule type" value="Genomic_DNA"/>
</dbReference>
<feature type="region of interest" description="Disordered" evidence="2">
    <location>
        <begin position="820"/>
        <end position="839"/>
    </location>
</feature>
<dbReference type="STRING" id="105231.A0A1Y1HHA4"/>
<feature type="compositionally biased region" description="Gly residues" evidence="2">
    <location>
        <begin position="2309"/>
        <end position="2321"/>
    </location>
</feature>
<feature type="compositionally biased region" description="Polar residues" evidence="2">
    <location>
        <begin position="1784"/>
        <end position="1793"/>
    </location>
</feature>
<organism evidence="4 5">
    <name type="scientific">Klebsormidium nitens</name>
    <name type="common">Green alga</name>
    <name type="synonym">Ulothrix nitens</name>
    <dbReference type="NCBI Taxonomy" id="105231"/>
    <lineage>
        <taxon>Eukaryota</taxon>
        <taxon>Viridiplantae</taxon>
        <taxon>Streptophyta</taxon>
        <taxon>Klebsormidiophyceae</taxon>
        <taxon>Klebsormidiales</taxon>
        <taxon>Klebsormidiaceae</taxon>
        <taxon>Klebsormidium</taxon>
    </lineage>
</organism>
<dbReference type="Pfam" id="PF00400">
    <property type="entry name" value="WD40"/>
    <property type="match status" value="1"/>
</dbReference>
<evidence type="ECO:0000256" key="1">
    <source>
        <dbReference type="PROSITE-ProRule" id="PRU00221"/>
    </source>
</evidence>
<feature type="compositionally biased region" description="Polar residues" evidence="2">
    <location>
        <begin position="1707"/>
        <end position="1717"/>
    </location>
</feature>
<feature type="compositionally biased region" description="Polar residues" evidence="2">
    <location>
        <begin position="2847"/>
        <end position="2856"/>
    </location>
</feature>
<name>A0A1Y1HHA4_KLENI</name>
<feature type="compositionally biased region" description="Polar residues" evidence="2">
    <location>
        <begin position="234"/>
        <end position="243"/>
    </location>
</feature>
<keyword evidence="5" id="KW-1185">Reference proteome</keyword>
<keyword evidence="1" id="KW-0853">WD repeat</keyword>
<feature type="region of interest" description="Disordered" evidence="2">
    <location>
        <begin position="276"/>
        <end position="332"/>
    </location>
</feature>
<feature type="region of interest" description="Disordered" evidence="2">
    <location>
        <begin position="2590"/>
        <end position="2610"/>
    </location>
</feature>
<feature type="repeat" description="WD" evidence="1">
    <location>
        <begin position="2895"/>
        <end position="2936"/>
    </location>
</feature>
<feature type="compositionally biased region" description="Basic and acidic residues" evidence="2">
    <location>
        <begin position="826"/>
        <end position="839"/>
    </location>
</feature>
<feature type="compositionally biased region" description="Low complexity" evidence="2">
    <location>
        <begin position="1837"/>
        <end position="1851"/>
    </location>
</feature>
<feature type="compositionally biased region" description="Low complexity" evidence="2">
    <location>
        <begin position="1884"/>
        <end position="1893"/>
    </location>
</feature>
<feature type="region of interest" description="Disordered" evidence="2">
    <location>
        <begin position="2847"/>
        <end position="2888"/>
    </location>
</feature>
<dbReference type="PANTHER" id="PTHR13950:SF9">
    <property type="entry name" value="RABCONNECTIN-3A"/>
    <property type="match status" value="1"/>
</dbReference>
<feature type="region of interest" description="Disordered" evidence="2">
    <location>
        <begin position="2250"/>
        <end position="2337"/>
    </location>
</feature>
<feature type="compositionally biased region" description="Polar residues" evidence="2">
    <location>
        <begin position="1729"/>
        <end position="1744"/>
    </location>
</feature>
<dbReference type="InterPro" id="IPR052208">
    <property type="entry name" value="DmX-like/RAVE_component"/>
</dbReference>
<feature type="compositionally biased region" description="Pro residues" evidence="2">
    <location>
        <begin position="2597"/>
        <end position="2610"/>
    </location>
</feature>
<feature type="region of interest" description="Disordered" evidence="2">
    <location>
        <begin position="2192"/>
        <end position="2223"/>
    </location>
</feature>
<feature type="compositionally biased region" description="Gly residues" evidence="2">
    <location>
        <begin position="2859"/>
        <end position="2871"/>
    </location>
</feature>
<dbReference type="SMART" id="SM00320">
    <property type="entry name" value="WD40"/>
    <property type="match status" value="10"/>
</dbReference>
<gene>
    <name evidence="4" type="ORF">KFL_000040260</name>
</gene>
<sequence length="2997" mass="313873">MEGEASVKQLLLQQTIPALPNAGPGAAAWLPTFAGSSWLAYGAGGSVVIRSAPSPSAGGDNSASSFFQQVISLTRGSRCIPEGGLNGQAPGENVVRGQGGAGKLDGGDESNVECVAWAPQGAEQQGALAAVCGDAVHILAPQNDQGSSPTDLPLFWRPIARLHHPSPVHAVAWTHSGDGLLSAGAEVAMWRPTKTPPGTPATWQRIWSGTPTDGPQVQTATTQTVESLVATAQGHAQNGSESVAGTPGRRKRPAWGRATETGHATVWWHCAKPADVSTDGSAAKKAKPQESLPGGPKHSRLAVANGAHASAEVSGAGSSQQQPLDDPDFDPNQELHAIVLPHPGAILSLQWRPQQGLRGLGPRRQALLTSCEDGIVRLWLEVEVRRGRQVAGSDSPSTRAPPRFYVGAIFEPFPGPSSAPSMRGCVYWAEENSPRGAKPGQAADVAGCEWLVGVRADGTVGLWAVHCLDDLHPPRTPRISKWDESPGLLSQGEVAPSEGARWQPSVLSCAIQRPDGGQGGPPTAVELCERVSAWGFRWARIWPPVLAIGGGGGHMVGGNGAPRTGGRKSWGVSMEDVRVLGLGRGVKQVAVHPSPAAALLATVDSDGGVVLWETGAPGTDSVAVPAVTGPFAIMGSAIRACLSLEEIGGDSGRKERRYSVVRWLGGATAQPASKQWLLSLRSGAVDLWEIARSGSGLKDAKLSLLSSLVPPEEEGTPSLDNFCIVPGLADSNDCALGSASAVTFRVLATGNSGRLLLGWRLDIRDPAGSSRGVAASWWFGSEESESNGHSGAEEERTAVEVCFLGSRNFGETEAVVDLDSEMSEWPSERKTERGGKGKELFDGEHSGPFVFATAHEDGSVRFWDVAEAADQSSDASWRVAGWTQVSEQGGLKSVRVAPGKGRIAVVIKSRTKPNDTSVERVQIWEGESCFGVGGAFTLEGELEHPASGNTPEVAWGDAHNGQLLLAVAGGEKLHVFVQGHSPRRDPESGTPNSDLQLKTGGWTCLAEAESPFERFRGLAWGPQMSLIAGAGPNLHLFGPWLTGKPSVSVLPLPPPETAAPVNAPLSKMTYKGGSYSQLSLAPSASTSSLPQLGLHSSSVPSLTSLLTPSSSYGSLSGAEQKLPLKTTSGADVITLFDAAGGVGAPLEDYHPRVLFHFMFEGNKRKARACLRHLAAGLHATSAKGAESSGSSRHFGRMHLSELVSLDEPTETSRLPSRRGSAVGSSSAKAGDKYASLMSSSWVDEEPGGEGDVHAAKAGEFVRKDAGELFTKAEAEALAEALATSVDVQGLTSDERVQLLAIIDALAELDGGSGTPRLALDAPAERFRMATRASTLAASRKRGRTAGTADITLPSMQMAWVLHSDTKEALLDACLPDPPTWPAMRALGAGFWHTNVTDLRARVEKAARAQFMEKKDPKDCALLYLALDRKTVLTGLFKLSRDERDKKLYEFLGRDFTQPAHRAAALKNSYVLMGQHRHELAAAFFLLGGSLDEAAGVCCKNLKDPQLALLVCRLREGADGPVGRDILKREILPSARESGDAWLASLLLWSLGNKIEALREVAGSGTPTEGEPRSAPILDPEVGDYCALLAGKPGLQQGPHAKEAAEIVKRATVRAAYAYDRAGLQLQALEHLPSDVTSPTQPEVETPKPPETPALKASFAPSASIESGTFSWGGSFGGAGGGSATETTASTRTSRSEKDSNPWAVGVTSPNAETSKPSAETPEPSARSPKPSSENPWSFGSSSLSDAAEPQPPKPPRSSANPWAFGATADEEEAPAETSKPPPATSANPWSFGSSFAPLEESNAETSKPPEPPSAAKPNPWAIASSFTSFGDSEDSSAETSKPAEAPAAAKPNPWAIGSSFTSFGDEAPAPKPSDAFSFGGNEDAAAPAAAPAAKPSNPWSFAPPEEEEEAKVEEAEDVTKGPVKGSRIGDGWLGEQVVTGLRYSMRHRLTSQVVSPLLQQHPSWAMTSATSQEAADEASEEELLLEDVTLAVDRWRVDPQRLSTALTSLAHGGSRWSLFCRLVCGTSTASQVKTSASGPDLAALGRAFLAEPGKYKPVAGDILRALVHVLPRVVSVLVLASGAAAPARSPLPRQQLWEVLRVAEEVQALTGDVASAEAATSSREESVKKAGAVVALLLFLAAAWFGKRTQGLLALLQPLLENGAVPIALSSSPQETHDWIEGRIQKLTSSALREQGKAPDSRGSGPSGVQKEPPASDPLPPKSLVVSEADTWRVLSTCLWSQVLGAVRKQLSGPKPPEAFSDRSPGDRSQGFGWNSPSQEQSPLLSPHSVSPPASPPGGQKRPASTPPGVGGGIAGAGGIYSRGSTSKPGQGDEKAARKVRIEDGIVSALAGVQTGLRRQLAAHVKRQLAGAKTPPPLVAWLWENALKEETGGAQAAIPVLHLSKDPKDKEQAQQAALALLNQPKPRIPVPPLASRDPLEAELWRLVVDREKLRAALEMEGLPAPSPGLFKNDVPAAAAPRVTPLKDSPFVNKTKGSPKVQEKPETVLGYGEPQEVFTLPGELLESVCVNSVDPRQMVVATNRKGLVYADIRPGGGTPGVASAPASFAPMGLTSSGARLDRIRYGASRYGPLEAGPAPAPRPTCPPPPRRPPLPPKWAPTFRACRSRGGVAGLGVGAGTWALGWDVDEGSAEDPIPLLDSVTSRTLAAHPLRPLFLVGSNNTHTYLWEFGREKASATYGVLPAVSGPPPYVIPSVERVKFDRYGHRFATAANDGTVSTWRLEVGGRSQTRADETRQCFSRHCSDLAFVGASGSVVAAAGLSNNNENLVLWDTLAPPSSSRAAVHCHDGGARCLAVIDSGGGGYPLIVSGGRGGDIIVHDFRYVASGRGSSKHSGQNGAAPGGSTGASGSPGGQARKPPVAEGGGSTSDRTVWSISRAHAGGVHTIEAVPGTSMFVTGGKDGEVKLWDAGSSRLVHTWERAHDKRTFLNARGGGAVMQAAVTLVLPLQDGMLSCGADGIVKMYPHQEIAYARSATNAA</sequence>
<dbReference type="Gene3D" id="2.130.10.10">
    <property type="entry name" value="YVTN repeat-like/Quinoprotein amine dehydrogenase"/>
    <property type="match status" value="3"/>
</dbReference>
<feature type="region of interest" description="Disordered" evidence="2">
    <location>
        <begin position="1205"/>
        <end position="1227"/>
    </location>
</feature>
<dbReference type="InterPro" id="IPR022033">
    <property type="entry name" value="Rav1p_C"/>
</dbReference>
<dbReference type="SUPFAM" id="SSF50978">
    <property type="entry name" value="WD40 repeat-like"/>
    <property type="match status" value="2"/>
</dbReference>
<protein>
    <recommendedName>
        <fullName evidence="3">RAVE complex protein Rav1 C-terminal domain-containing protein</fullName>
    </recommendedName>
</protein>
<dbReference type="GO" id="GO:0043291">
    <property type="term" value="C:RAVE complex"/>
    <property type="evidence" value="ECO:0000318"/>
    <property type="project" value="GO_Central"/>
</dbReference>
<feature type="compositionally biased region" description="Gly residues" evidence="2">
    <location>
        <begin position="1673"/>
        <end position="1682"/>
    </location>
</feature>
<dbReference type="InterPro" id="IPR036322">
    <property type="entry name" value="WD40_repeat_dom_sf"/>
</dbReference>
<dbReference type="PANTHER" id="PTHR13950">
    <property type="entry name" value="RABCONNECTIN-RELATED"/>
    <property type="match status" value="1"/>
</dbReference>
<evidence type="ECO:0000259" key="3">
    <source>
        <dbReference type="Pfam" id="PF12234"/>
    </source>
</evidence>
<feature type="domain" description="RAVE complex protein Rav1 C-terminal" evidence="3">
    <location>
        <begin position="1124"/>
        <end position="1559"/>
    </location>
</feature>
<feature type="compositionally biased region" description="Low complexity" evidence="2">
    <location>
        <begin position="2276"/>
        <end position="2292"/>
    </location>
</feature>
<dbReference type="OrthoDB" id="342131at2759"/>
<dbReference type="InterPro" id="IPR015943">
    <property type="entry name" value="WD40/YVTN_repeat-like_dom_sf"/>
</dbReference>
<reference evidence="4 5" key="1">
    <citation type="journal article" date="2014" name="Nat. Commun.">
        <title>Klebsormidium flaccidum genome reveals primary factors for plant terrestrial adaptation.</title>
        <authorList>
            <person name="Hori K."/>
            <person name="Maruyama F."/>
            <person name="Fujisawa T."/>
            <person name="Togashi T."/>
            <person name="Yamamoto N."/>
            <person name="Seo M."/>
            <person name="Sato S."/>
            <person name="Yamada T."/>
            <person name="Mori H."/>
            <person name="Tajima N."/>
            <person name="Moriyama T."/>
            <person name="Ikeuchi M."/>
            <person name="Watanabe M."/>
            <person name="Wada H."/>
            <person name="Kobayashi K."/>
            <person name="Saito M."/>
            <person name="Masuda T."/>
            <person name="Sasaki-Sekimoto Y."/>
            <person name="Mashiguchi K."/>
            <person name="Awai K."/>
            <person name="Shimojima M."/>
            <person name="Masuda S."/>
            <person name="Iwai M."/>
            <person name="Nobusawa T."/>
            <person name="Narise T."/>
            <person name="Kondo S."/>
            <person name="Saito H."/>
            <person name="Sato R."/>
            <person name="Murakawa M."/>
            <person name="Ihara Y."/>
            <person name="Oshima-Yamada Y."/>
            <person name="Ohtaka K."/>
            <person name="Satoh M."/>
            <person name="Sonobe K."/>
            <person name="Ishii M."/>
            <person name="Ohtani R."/>
            <person name="Kanamori-Sato M."/>
            <person name="Honoki R."/>
            <person name="Miyazaki D."/>
            <person name="Mochizuki H."/>
            <person name="Umetsu J."/>
            <person name="Higashi K."/>
            <person name="Shibata D."/>
            <person name="Kamiya Y."/>
            <person name="Sato N."/>
            <person name="Nakamura Y."/>
            <person name="Tabata S."/>
            <person name="Ida S."/>
            <person name="Kurokawa K."/>
            <person name="Ohta H."/>
        </authorList>
    </citation>
    <scope>NUCLEOTIDE SEQUENCE [LARGE SCALE GENOMIC DNA]</scope>
    <source>
        <strain evidence="4 5">NIES-2285</strain>
    </source>
</reference>
<dbReference type="Pfam" id="PF12234">
    <property type="entry name" value="Rav1p_C"/>
    <property type="match status" value="1"/>
</dbReference>
<evidence type="ECO:0000313" key="5">
    <source>
        <dbReference type="Proteomes" id="UP000054558"/>
    </source>
</evidence>
<accession>A0A1Y1HHA4</accession>
<evidence type="ECO:0000313" key="4">
    <source>
        <dbReference type="EMBL" id="GAQ77824.1"/>
    </source>
</evidence>
<dbReference type="PROSITE" id="PS50082">
    <property type="entry name" value="WD_REPEATS_2"/>
    <property type="match status" value="1"/>
</dbReference>
<feature type="region of interest" description="Disordered" evidence="2">
    <location>
        <begin position="1633"/>
        <end position="1929"/>
    </location>
</feature>
<feature type="compositionally biased region" description="Acidic residues" evidence="2">
    <location>
        <begin position="1904"/>
        <end position="1916"/>
    </location>
</feature>
<dbReference type="OMA" id="SFAVVCP"/>